<sequence>MPDTPQLHCPASWSDLAELLGSPEVSGTMALPAVVYADTPVTIPEGARIDLLCCATRLRVAPGVKTLFSVPASATLHVAGSIILEPPFPAGKSLFSVAPEGLLELDVALLAKAPKAKEEIPQGSVVECEGTLVMGHCAAIEGWQVKPQDDKASGCAVRVSGENAKFFMGGGRITNCSTAQASSAVPGAAVQILEGACFTMSGGTIANNNREGSEARPFGGGVYCDHAAFKMTGGTIEGNAATHGGGVYCVGKGSVDVSGGRITANEADHRGGGIYSTGEVMLAGGDVSHNSAAMGGGVFNSGRLQEAGAVIAANEADSGAGIYNRGSLAMEGGSIVKNAAEGTQGSGGGVFNTGRLSLADGTIAGNCALYTGGGIYNTRTGSIEIAGAGLSRNRALYGGGIYNASGRVHITQGDIVDNQANSTQYGGGGIYNTGKLECVSATIVHNASQGMGGGIYNTGTVLLGSSGLSHNAAQNGGGVFNRGHLATEGAVLVYNMVEDMGGGIVNTGSLTMARGTVAHNTARRGGGILNAGNAQVQGTLLGRNRAGRARDFYNYRDDGARGTFTLTLPENDPTYQGFGWLEEGAATTGDPDSSDQFVDDHEERLLSARPVCEVCFYTSDGALIDTHLVAPGSLIEKPGEPGVPSGQPLAVFSGWANAKDGESFDFDTPVETDLQLVALYDEPATQQPLEEDPLPGLDSAAQDGISAAAQKNAAAAAETIHPFPATAFPRVPQENETSTELSPMVAGLLWGARAMGTVAGFVRSRAPRRQDSAS</sequence>
<dbReference type="AlphaFoldDB" id="A0A4S2F603"/>
<dbReference type="Proteomes" id="UP000310263">
    <property type="component" value="Unassembled WGS sequence"/>
</dbReference>
<reference evidence="1 2" key="1">
    <citation type="submission" date="2019-04" db="EMBL/GenBank/DDBJ databases">
        <title>Microbes associate with the intestines of laboratory mice.</title>
        <authorList>
            <person name="Navarre W."/>
            <person name="Wong E."/>
            <person name="Huang K."/>
            <person name="Tropini C."/>
            <person name="Ng K."/>
            <person name="Yu B."/>
        </authorList>
    </citation>
    <scope>NUCLEOTIDE SEQUENCE [LARGE SCALE GENOMIC DNA]</scope>
    <source>
        <strain evidence="1 2">NM07_P-09</strain>
    </source>
</reference>
<accession>A0A4S2F603</accession>
<dbReference type="Gene3D" id="2.160.20.20">
    <property type="match status" value="1"/>
</dbReference>
<protein>
    <recommendedName>
        <fullName evidence="3">Right-handed parallel beta-helix repeat-containing protein</fullName>
    </recommendedName>
</protein>
<evidence type="ECO:0000313" key="2">
    <source>
        <dbReference type="Proteomes" id="UP000310263"/>
    </source>
</evidence>
<dbReference type="SUPFAM" id="SSF51126">
    <property type="entry name" value="Pectin lyase-like"/>
    <property type="match status" value="2"/>
</dbReference>
<dbReference type="EMBL" id="SRYE01000002">
    <property type="protein sequence ID" value="TGY62714.1"/>
    <property type="molecule type" value="Genomic_DNA"/>
</dbReference>
<organism evidence="1 2">
    <name type="scientific">Muricaecibacterium torontonense</name>
    <dbReference type="NCBI Taxonomy" id="3032871"/>
    <lineage>
        <taxon>Bacteria</taxon>
        <taxon>Bacillati</taxon>
        <taxon>Actinomycetota</taxon>
        <taxon>Coriobacteriia</taxon>
        <taxon>Coriobacteriales</taxon>
        <taxon>Atopobiaceae</taxon>
        <taxon>Muricaecibacterium</taxon>
    </lineage>
</organism>
<gene>
    <name evidence="1" type="ORF">E5334_04750</name>
</gene>
<evidence type="ECO:0000313" key="1">
    <source>
        <dbReference type="EMBL" id="TGY62714.1"/>
    </source>
</evidence>
<comment type="caution">
    <text evidence="1">The sequence shown here is derived from an EMBL/GenBank/DDBJ whole genome shotgun (WGS) entry which is preliminary data.</text>
</comment>
<proteinExistence type="predicted"/>
<keyword evidence="2" id="KW-1185">Reference proteome</keyword>
<dbReference type="InterPro" id="IPR011050">
    <property type="entry name" value="Pectin_lyase_fold/virulence"/>
</dbReference>
<dbReference type="RefSeq" id="WP_136012442.1">
    <property type="nucleotide sequence ID" value="NZ_SRYE01000002.1"/>
</dbReference>
<dbReference type="InterPro" id="IPR012332">
    <property type="entry name" value="Autotransporter_pectin_lyase_C"/>
</dbReference>
<name>A0A4S2F603_9ACTN</name>
<dbReference type="OrthoDB" id="3399438at2"/>
<evidence type="ECO:0008006" key="3">
    <source>
        <dbReference type="Google" id="ProtNLM"/>
    </source>
</evidence>